<dbReference type="Pfam" id="PF03103">
    <property type="entry name" value="DUF243"/>
    <property type="match status" value="1"/>
</dbReference>
<feature type="compositionally biased region" description="Acidic residues" evidence="1">
    <location>
        <begin position="58"/>
        <end position="71"/>
    </location>
</feature>
<dbReference type="AlphaFoldDB" id="A0A5B7H7M1"/>
<protein>
    <recommendedName>
        <fullName evidence="2">DUF243 domain-containing protein</fullName>
    </recommendedName>
</protein>
<evidence type="ECO:0000256" key="1">
    <source>
        <dbReference type="SAM" id="MobiDB-lite"/>
    </source>
</evidence>
<name>A0A5B7H7M1_PORTR</name>
<feature type="compositionally biased region" description="Basic and acidic residues" evidence="1">
    <location>
        <begin position="72"/>
        <end position="83"/>
    </location>
</feature>
<feature type="compositionally biased region" description="Basic and acidic residues" evidence="1">
    <location>
        <begin position="37"/>
        <end position="57"/>
    </location>
</feature>
<feature type="compositionally biased region" description="Basic and acidic residues" evidence="1">
    <location>
        <begin position="330"/>
        <end position="342"/>
    </location>
</feature>
<feature type="region of interest" description="Disordered" evidence="1">
    <location>
        <begin position="35"/>
        <end position="97"/>
    </location>
</feature>
<keyword evidence="4" id="KW-1185">Reference proteome</keyword>
<dbReference type="Proteomes" id="UP000324222">
    <property type="component" value="Unassembled WGS sequence"/>
</dbReference>
<proteinExistence type="predicted"/>
<feature type="domain" description="DUF243" evidence="2">
    <location>
        <begin position="217"/>
        <end position="308"/>
    </location>
</feature>
<dbReference type="InterPro" id="IPR004145">
    <property type="entry name" value="DUF243"/>
</dbReference>
<dbReference type="SMART" id="SM00690">
    <property type="entry name" value="DM5"/>
    <property type="match status" value="1"/>
</dbReference>
<sequence>MDIVISDWNPDKNSDSCVRVILSAVLAIVQATSTQDSELHDTASPGHGEEAEGHSELPEEAEGDTELPEEQTELHPEVAHELEQDSELPEEGKGGSELFLESNTRGILLEPSELVLLEHPELSQGYSAPDLVIEHSDQHSELSRTYSSPGTHVELSLSDLYGVSDHYEDSFHDSPSYSIHDISHSSHSLSHEYGDSSYGVECGDGQITHVDGSCVTPYVTRRLYVFEAPKLPRYPTPPPLLPPPRIVKNVLYVRTPEEDPSPAPIVLPPIEKNIVYILNKRHEAKQKVIEAPIPQEETPEVYYVDYTNHDNPEFPTGGDLHSALALTSRGSKEKSEGYGKGD</sequence>
<comment type="caution">
    <text evidence="3">The sequence shown here is derived from an EMBL/GenBank/DDBJ whole genome shotgun (WGS) entry which is preliminary data.</text>
</comment>
<accession>A0A5B7H7M1</accession>
<evidence type="ECO:0000313" key="3">
    <source>
        <dbReference type="EMBL" id="MPC65829.1"/>
    </source>
</evidence>
<organism evidence="3 4">
    <name type="scientific">Portunus trituberculatus</name>
    <name type="common">Swimming crab</name>
    <name type="synonym">Neptunus trituberculatus</name>
    <dbReference type="NCBI Taxonomy" id="210409"/>
    <lineage>
        <taxon>Eukaryota</taxon>
        <taxon>Metazoa</taxon>
        <taxon>Ecdysozoa</taxon>
        <taxon>Arthropoda</taxon>
        <taxon>Crustacea</taxon>
        <taxon>Multicrustacea</taxon>
        <taxon>Malacostraca</taxon>
        <taxon>Eumalacostraca</taxon>
        <taxon>Eucarida</taxon>
        <taxon>Decapoda</taxon>
        <taxon>Pleocyemata</taxon>
        <taxon>Brachyura</taxon>
        <taxon>Eubrachyura</taxon>
        <taxon>Portunoidea</taxon>
        <taxon>Portunidae</taxon>
        <taxon>Portuninae</taxon>
        <taxon>Portunus</taxon>
    </lineage>
</organism>
<gene>
    <name evidence="3" type="ORF">E2C01_059965</name>
</gene>
<evidence type="ECO:0000259" key="2">
    <source>
        <dbReference type="SMART" id="SM00690"/>
    </source>
</evidence>
<reference evidence="3 4" key="1">
    <citation type="submission" date="2019-05" db="EMBL/GenBank/DDBJ databases">
        <title>Another draft genome of Portunus trituberculatus and its Hox gene families provides insights of decapod evolution.</title>
        <authorList>
            <person name="Jeong J.-H."/>
            <person name="Song I."/>
            <person name="Kim S."/>
            <person name="Choi T."/>
            <person name="Kim D."/>
            <person name="Ryu S."/>
            <person name="Kim W."/>
        </authorList>
    </citation>
    <scope>NUCLEOTIDE SEQUENCE [LARGE SCALE GENOMIC DNA]</scope>
    <source>
        <tissue evidence="3">Muscle</tissue>
    </source>
</reference>
<feature type="region of interest" description="Disordered" evidence="1">
    <location>
        <begin position="308"/>
        <end position="342"/>
    </location>
</feature>
<evidence type="ECO:0000313" key="4">
    <source>
        <dbReference type="Proteomes" id="UP000324222"/>
    </source>
</evidence>
<dbReference type="EMBL" id="VSRR010023896">
    <property type="protein sequence ID" value="MPC65829.1"/>
    <property type="molecule type" value="Genomic_DNA"/>
</dbReference>
<dbReference type="OrthoDB" id="6399638at2759"/>